<gene>
    <name evidence="2" type="ORF">EVB03_08210</name>
</gene>
<dbReference type="EMBL" id="SHBP01000013">
    <property type="protein sequence ID" value="RZO19347.1"/>
    <property type="molecule type" value="Genomic_DNA"/>
</dbReference>
<accession>A0A520MDQ4</accession>
<dbReference type="SUPFAM" id="SSF158997">
    <property type="entry name" value="Trm112p-like"/>
    <property type="match status" value="1"/>
</dbReference>
<dbReference type="Pfam" id="PF03966">
    <property type="entry name" value="Trm112p"/>
    <property type="match status" value="1"/>
</dbReference>
<dbReference type="InterPro" id="IPR005651">
    <property type="entry name" value="Trm112-like"/>
</dbReference>
<comment type="caution">
    <text evidence="2">The sequence shown here is derived from an EMBL/GenBank/DDBJ whole genome shotgun (WGS) entry which is preliminary data.</text>
</comment>
<name>A0A520MDQ4_9GAMM</name>
<dbReference type="FunFam" id="2.20.25.10:FF:000002">
    <property type="entry name" value="UPF0434 protein YcaR"/>
    <property type="match status" value="1"/>
</dbReference>
<dbReference type="GO" id="GO:0005829">
    <property type="term" value="C:cytosol"/>
    <property type="evidence" value="ECO:0007669"/>
    <property type="project" value="TreeGrafter"/>
</dbReference>
<dbReference type="Proteomes" id="UP000315889">
    <property type="component" value="Unassembled WGS sequence"/>
</dbReference>
<evidence type="ECO:0000313" key="2">
    <source>
        <dbReference type="EMBL" id="RZO19347.1"/>
    </source>
</evidence>
<organism evidence="2 3">
    <name type="scientific">SAR92 clade bacterium</name>
    <dbReference type="NCBI Taxonomy" id="2315479"/>
    <lineage>
        <taxon>Bacteria</taxon>
        <taxon>Pseudomonadati</taxon>
        <taxon>Pseudomonadota</taxon>
        <taxon>Gammaproteobacteria</taxon>
        <taxon>Cellvibrionales</taxon>
        <taxon>Porticoccaceae</taxon>
        <taxon>SAR92 clade</taxon>
    </lineage>
</organism>
<evidence type="ECO:0000256" key="1">
    <source>
        <dbReference type="HAMAP-Rule" id="MF_01187"/>
    </source>
</evidence>
<reference evidence="2 3" key="1">
    <citation type="submission" date="2019-02" db="EMBL/GenBank/DDBJ databases">
        <title>Prokaryotic population dynamics and viral predation in marine succession experiment using metagenomics: the confinement effect.</title>
        <authorList>
            <person name="Haro-Moreno J.M."/>
            <person name="Rodriguez-Valera F."/>
            <person name="Lopez-Perez M."/>
        </authorList>
    </citation>
    <scope>NUCLEOTIDE SEQUENCE [LARGE SCALE GENOMIC DNA]</scope>
    <source>
        <strain evidence="2">MED-G170</strain>
    </source>
</reference>
<dbReference type="Gene3D" id="2.20.25.10">
    <property type="match status" value="1"/>
</dbReference>
<comment type="similarity">
    <text evidence="1">Belongs to the UPF0434 family.</text>
</comment>
<dbReference type="AlphaFoldDB" id="A0A520MDQ4"/>
<protein>
    <recommendedName>
        <fullName evidence="1">UPF0434 protein EVB03_08210</fullName>
    </recommendedName>
</protein>
<sequence length="73" mass="7807">MVKVDKELLSILVCPASKAPLVFDEDNQELVCKASGLAYPIKDGIPVMLESRARVLSADEKLNGSPVKHSGKG</sequence>
<dbReference type="PANTHER" id="PTHR33505">
    <property type="entry name" value="ZGC:162634"/>
    <property type="match status" value="1"/>
</dbReference>
<dbReference type="PANTHER" id="PTHR33505:SF4">
    <property type="entry name" value="PROTEIN PREY, MITOCHONDRIAL"/>
    <property type="match status" value="1"/>
</dbReference>
<evidence type="ECO:0000313" key="3">
    <source>
        <dbReference type="Proteomes" id="UP000315889"/>
    </source>
</evidence>
<dbReference type="HAMAP" id="MF_01187">
    <property type="entry name" value="UPF0434"/>
    <property type="match status" value="1"/>
</dbReference>
<proteinExistence type="inferred from homology"/>